<accession>D8UKA0</accession>
<dbReference type="EMBL" id="GL378441">
    <property type="protein sequence ID" value="EFJ39846.1"/>
    <property type="molecule type" value="Genomic_DNA"/>
</dbReference>
<name>D8UKA0_VOLCA</name>
<dbReference type="RefSeq" id="XP_002959083.1">
    <property type="nucleotide sequence ID" value="XM_002959037.1"/>
</dbReference>
<evidence type="ECO:0000313" key="1">
    <source>
        <dbReference type="EMBL" id="EFJ39846.1"/>
    </source>
</evidence>
<dbReference type="Proteomes" id="UP000001058">
    <property type="component" value="Unassembled WGS sequence"/>
</dbReference>
<evidence type="ECO:0000313" key="2">
    <source>
        <dbReference type="Proteomes" id="UP000001058"/>
    </source>
</evidence>
<gene>
    <name evidence="1" type="ORF">VOLCADRAFT_100472</name>
</gene>
<protein>
    <submittedName>
        <fullName evidence="1">Uncharacterized protein</fullName>
    </submittedName>
</protein>
<organism evidence="2">
    <name type="scientific">Volvox carteri f. nagariensis</name>
    <dbReference type="NCBI Taxonomy" id="3068"/>
    <lineage>
        <taxon>Eukaryota</taxon>
        <taxon>Viridiplantae</taxon>
        <taxon>Chlorophyta</taxon>
        <taxon>core chlorophytes</taxon>
        <taxon>Chlorophyceae</taxon>
        <taxon>CS clade</taxon>
        <taxon>Chlamydomonadales</taxon>
        <taxon>Volvocaceae</taxon>
        <taxon>Volvox</taxon>
    </lineage>
</organism>
<reference evidence="1 2" key="1">
    <citation type="journal article" date="2010" name="Science">
        <title>Genomic analysis of organismal complexity in the multicellular green alga Volvox carteri.</title>
        <authorList>
            <person name="Prochnik S.E."/>
            <person name="Umen J."/>
            <person name="Nedelcu A.M."/>
            <person name="Hallmann A."/>
            <person name="Miller S.M."/>
            <person name="Nishii I."/>
            <person name="Ferris P."/>
            <person name="Kuo A."/>
            <person name="Mitros T."/>
            <person name="Fritz-Laylin L.K."/>
            <person name="Hellsten U."/>
            <person name="Chapman J."/>
            <person name="Simakov O."/>
            <person name="Rensing S.A."/>
            <person name="Terry A."/>
            <person name="Pangilinan J."/>
            <person name="Kapitonov V."/>
            <person name="Jurka J."/>
            <person name="Salamov A."/>
            <person name="Shapiro H."/>
            <person name="Schmutz J."/>
            <person name="Grimwood J."/>
            <person name="Lindquist E."/>
            <person name="Lucas S."/>
            <person name="Grigoriev I.V."/>
            <person name="Schmitt R."/>
            <person name="Kirk D."/>
            <person name="Rokhsar D.S."/>
        </authorList>
    </citation>
    <scope>NUCLEOTIDE SEQUENCE [LARGE SCALE GENOMIC DNA]</scope>
    <source>
        <strain evidence="2">f. Nagariensis / Eve</strain>
    </source>
</reference>
<keyword evidence="2" id="KW-1185">Reference proteome</keyword>
<dbReference type="eggNOG" id="ENOG502SF30">
    <property type="taxonomic scope" value="Eukaryota"/>
</dbReference>
<dbReference type="InParanoid" id="D8UKA0"/>
<sequence length="289" mass="31417">MPALNGGLAAQRHACRAGCILCTCGFDSHTSWRRPSHLHWFACVEAAAPARLPVGAVLRRILCFIDNDGPNNTRTRCTSATGSTFRPPQLHVPTTDVVPVHRPAAYTAVLAAADRATMQAPRLLPFTMRLTVSCAATYGVPSIDVTARLSVRNAYCLKQLWPVEQVLRWVLCLIDNEGPNNTRTRRTSATGSTFRPPQLHVATTDVVPVHRPAAYAALLAAADRATMQAMRLLPFTMHSTVPFANTSGTTDLTVRPSIRNASCLQRLYCVWQNDWTAGCTVPDAAGDCI</sequence>
<dbReference type="GeneID" id="9625911"/>
<dbReference type="AlphaFoldDB" id="D8UKA0"/>
<proteinExistence type="predicted"/>
<dbReference type="KEGG" id="vcn:VOLCADRAFT_100472"/>